<evidence type="ECO:0000256" key="1">
    <source>
        <dbReference type="SAM" id="Phobius"/>
    </source>
</evidence>
<reference evidence="2" key="2">
    <citation type="submission" date="2023-06" db="EMBL/GenBank/DDBJ databases">
        <authorList>
            <consortium name="Lawrence Berkeley National Laboratory"/>
            <person name="Mondo S.J."/>
            <person name="Hensen N."/>
            <person name="Bonometti L."/>
            <person name="Westerberg I."/>
            <person name="Brannstrom I.O."/>
            <person name="Guillou S."/>
            <person name="Cros-Aarteil S."/>
            <person name="Calhoun S."/>
            <person name="Haridas S."/>
            <person name="Kuo A."/>
            <person name="Pangilinan J."/>
            <person name="Riley R."/>
            <person name="Labutti K."/>
            <person name="Andreopoulos B."/>
            <person name="Lipzen A."/>
            <person name="Chen C."/>
            <person name="Yanf M."/>
            <person name="Daum C."/>
            <person name="Ng V."/>
            <person name="Clum A."/>
            <person name="Steindorff A."/>
            <person name="Ohm R."/>
            <person name="Martin F."/>
            <person name="Silar P."/>
            <person name="Natvig D."/>
            <person name="Lalanne C."/>
            <person name="Gautier V."/>
            <person name="Ament-Velasquez S.L."/>
            <person name="Kruys A."/>
            <person name="Hutchinson M.I."/>
            <person name="Powell A.J."/>
            <person name="Barry K."/>
            <person name="Miller A.N."/>
            <person name="Grigoriev I.V."/>
            <person name="Debuchy R."/>
            <person name="Gladieux P."/>
            <person name="Thoren M.H."/>
            <person name="Johannesson H."/>
        </authorList>
    </citation>
    <scope>NUCLEOTIDE SEQUENCE</scope>
    <source>
        <strain evidence="2">CBS 626.80</strain>
    </source>
</reference>
<keyword evidence="3" id="KW-1185">Reference proteome</keyword>
<organism evidence="2 3">
    <name type="scientific">Pseudoneurospora amorphoporcata</name>
    <dbReference type="NCBI Taxonomy" id="241081"/>
    <lineage>
        <taxon>Eukaryota</taxon>
        <taxon>Fungi</taxon>
        <taxon>Dikarya</taxon>
        <taxon>Ascomycota</taxon>
        <taxon>Pezizomycotina</taxon>
        <taxon>Sordariomycetes</taxon>
        <taxon>Sordariomycetidae</taxon>
        <taxon>Sordariales</taxon>
        <taxon>Sordariaceae</taxon>
        <taxon>Pseudoneurospora</taxon>
    </lineage>
</organism>
<proteinExistence type="predicted"/>
<keyword evidence="1" id="KW-0812">Transmembrane</keyword>
<sequence>MKPTFPSSPCPVILSLATFFSFSLTLDTLFLISSLSFQLLEKVGHRRVFIYIPISSSGTKLHHHGGLLKSAAGHIF</sequence>
<dbReference type="AlphaFoldDB" id="A0AAN6SEC9"/>
<evidence type="ECO:0000313" key="2">
    <source>
        <dbReference type="EMBL" id="KAK3951152.1"/>
    </source>
</evidence>
<accession>A0AAN6SEC9</accession>
<keyword evidence="1" id="KW-0472">Membrane</keyword>
<comment type="caution">
    <text evidence="2">The sequence shown here is derived from an EMBL/GenBank/DDBJ whole genome shotgun (WGS) entry which is preliminary data.</text>
</comment>
<reference evidence="2" key="1">
    <citation type="journal article" date="2023" name="Mol. Phylogenet. Evol.">
        <title>Genome-scale phylogeny and comparative genomics of the fungal order Sordariales.</title>
        <authorList>
            <person name="Hensen N."/>
            <person name="Bonometti L."/>
            <person name="Westerberg I."/>
            <person name="Brannstrom I.O."/>
            <person name="Guillou S."/>
            <person name="Cros-Aarteil S."/>
            <person name="Calhoun S."/>
            <person name="Haridas S."/>
            <person name="Kuo A."/>
            <person name="Mondo S."/>
            <person name="Pangilinan J."/>
            <person name="Riley R."/>
            <person name="LaButti K."/>
            <person name="Andreopoulos B."/>
            <person name="Lipzen A."/>
            <person name="Chen C."/>
            <person name="Yan M."/>
            <person name="Daum C."/>
            <person name="Ng V."/>
            <person name="Clum A."/>
            <person name="Steindorff A."/>
            <person name="Ohm R.A."/>
            <person name="Martin F."/>
            <person name="Silar P."/>
            <person name="Natvig D.O."/>
            <person name="Lalanne C."/>
            <person name="Gautier V."/>
            <person name="Ament-Velasquez S.L."/>
            <person name="Kruys A."/>
            <person name="Hutchinson M.I."/>
            <person name="Powell A.J."/>
            <person name="Barry K."/>
            <person name="Miller A.N."/>
            <person name="Grigoriev I.V."/>
            <person name="Debuchy R."/>
            <person name="Gladieux P."/>
            <person name="Hiltunen Thoren M."/>
            <person name="Johannesson H."/>
        </authorList>
    </citation>
    <scope>NUCLEOTIDE SEQUENCE</scope>
    <source>
        <strain evidence="2">CBS 626.80</strain>
    </source>
</reference>
<evidence type="ECO:0000313" key="3">
    <source>
        <dbReference type="Proteomes" id="UP001303222"/>
    </source>
</evidence>
<feature type="transmembrane region" description="Helical" evidence="1">
    <location>
        <begin position="12"/>
        <end position="37"/>
    </location>
</feature>
<protein>
    <submittedName>
        <fullName evidence="2">Uncharacterized protein</fullName>
    </submittedName>
</protein>
<dbReference type="Proteomes" id="UP001303222">
    <property type="component" value="Unassembled WGS sequence"/>
</dbReference>
<gene>
    <name evidence="2" type="ORF">QBC32DRAFT_169721</name>
</gene>
<name>A0AAN6SEC9_9PEZI</name>
<dbReference type="EMBL" id="MU859156">
    <property type="protein sequence ID" value="KAK3951152.1"/>
    <property type="molecule type" value="Genomic_DNA"/>
</dbReference>
<keyword evidence="1" id="KW-1133">Transmembrane helix</keyword>